<reference evidence="3 4" key="1">
    <citation type="submission" date="2025-04" db="UniProtKB">
        <authorList>
            <consortium name="RefSeq"/>
        </authorList>
    </citation>
    <scope>IDENTIFICATION</scope>
    <source>
        <tissue evidence="3 4">Muscle</tissue>
    </source>
</reference>
<protein>
    <submittedName>
        <fullName evidence="3 4">Uncharacterized protein LOC109380036</fullName>
    </submittedName>
</protein>
<name>A0A8B7QYA6_HIPAR</name>
<dbReference type="RefSeq" id="XP_019492730.1">
    <property type="nucleotide sequence ID" value="XM_019637185.1"/>
</dbReference>
<dbReference type="AlphaFoldDB" id="A0A8B7QYA6"/>
<dbReference type="RefSeq" id="XP_019492731.1">
    <property type="nucleotide sequence ID" value="XM_019637186.1"/>
</dbReference>
<feature type="compositionally biased region" description="Polar residues" evidence="1">
    <location>
        <begin position="220"/>
        <end position="229"/>
    </location>
</feature>
<evidence type="ECO:0000256" key="1">
    <source>
        <dbReference type="SAM" id="MobiDB-lite"/>
    </source>
</evidence>
<evidence type="ECO:0000313" key="2">
    <source>
        <dbReference type="Proteomes" id="UP000694851"/>
    </source>
</evidence>
<sequence length="300" mass="33108">MKGCRIPECSHSRNRESSQWRKPRRRWRWRPGQHGTRRGLPATSCLHQETTALPSGGAMATSPGVCGHPGLPVSVFPVPHDLRSDTEPELTSSVSKRARRRKTLLCKSPTSDPATKRPSPQALDHTGSGTKTHTRRWAGEDSHVTTEAEIGVMHLLDDCQCPAAHRLQFPVPGEDHCCVDTITVPTTRGRGPNSSTLRILASESPRKAQGSRAPSRQPLLMQSRQTRSTPAVGRPHTSGQLACLHLFSLFLSGPEGWPFPTVKLGEASGILPYRFRAQLCDTLILDFCPPELWESKFRLS</sequence>
<gene>
    <name evidence="3 4" type="primary">LOC109380036</name>
</gene>
<accession>A0A8B7QYA6</accession>
<feature type="region of interest" description="Disordered" evidence="1">
    <location>
        <begin position="77"/>
        <end position="142"/>
    </location>
</feature>
<feature type="compositionally biased region" description="Basic and acidic residues" evidence="1">
    <location>
        <begin position="8"/>
        <end position="19"/>
    </location>
</feature>
<feature type="region of interest" description="Disordered" evidence="1">
    <location>
        <begin position="1"/>
        <end position="40"/>
    </location>
</feature>
<keyword evidence="2" id="KW-1185">Reference proteome</keyword>
<evidence type="ECO:0000313" key="3">
    <source>
        <dbReference type="RefSeq" id="XP_019492730.1"/>
    </source>
</evidence>
<feature type="region of interest" description="Disordered" evidence="1">
    <location>
        <begin position="202"/>
        <end position="234"/>
    </location>
</feature>
<dbReference type="Proteomes" id="UP000694851">
    <property type="component" value="Unplaced"/>
</dbReference>
<proteinExistence type="predicted"/>
<dbReference type="KEGG" id="hai:109380036"/>
<feature type="compositionally biased region" description="Basic residues" evidence="1">
    <location>
        <begin position="21"/>
        <end position="37"/>
    </location>
</feature>
<dbReference type="GeneID" id="109380036"/>
<organism evidence="2 3">
    <name type="scientific">Hipposideros armiger</name>
    <name type="common">Great Himalayan leaf-nosed bat</name>
    <dbReference type="NCBI Taxonomy" id="186990"/>
    <lineage>
        <taxon>Eukaryota</taxon>
        <taxon>Metazoa</taxon>
        <taxon>Chordata</taxon>
        <taxon>Craniata</taxon>
        <taxon>Vertebrata</taxon>
        <taxon>Euteleostomi</taxon>
        <taxon>Mammalia</taxon>
        <taxon>Eutheria</taxon>
        <taxon>Laurasiatheria</taxon>
        <taxon>Chiroptera</taxon>
        <taxon>Yinpterochiroptera</taxon>
        <taxon>Rhinolophoidea</taxon>
        <taxon>Hipposideridae</taxon>
        <taxon>Hipposideros</taxon>
    </lineage>
</organism>
<evidence type="ECO:0000313" key="4">
    <source>
        <dbReference type="RefSeq" id="XP_019492731.1"/>
    </source>
</evidence>